<organism evidence="8 9">
    <name type="scientific">Sinomicrobium weinanense</name>
    <dbReference type="NCBI Taxonomy" id="2842200"/>
    <lineage>
        <taxon>Bacteria</taxon>
        <taxon>Pseudomonadati</taxon>
        <taxon>Bacteroidota</taxon>
        <taxon>Flavobacteriia</taxon>
        <taxon>Flavobacteriales</taxon>
        <taxon>Flavobacteriaceae</taxon>
        <taxon>Sinomicrobium</taxon>
    </lineage>
</organism>
<dbReference type="RefSeq" id="WP_187967408.1">
    <property type="nucleotide sequence ID" value="NZ_JACVDC010000101.1"/>
</dbReference>
<evidence type="ECO:0000256" key="3">
    <source>
        <dbReference type="ARBA" id="ARBA00023125"/>
    </source>
</evidence>
<evidence type="ECO:0000259" key="6">
    <source>
        <dbReference type="PROSITE" id="PS51898"/>
    </source>
</evidence>
<dbReference type="GO" id="GO:0015074">
    <property type="term" value="P:DNA integration"/>
    <property type="evidence" value="ECO:0007669"/>
    <property type="project" value="UniProtKB-KW"/>
</dbReference>
<dbReference type="Gene3D" id="1.10.443.10">
    <property type="entry name" value="Intergrase catalytic core"/>
    <property type="match status" value="1"/>
</dbReference>
<dbReference type="GO" id="GO:0006310">
    <property type="term" value="P:DNA recombination"/>
    <property type="evidence" value="ECO:0007669"/>
    <property type="project" value="UniProtKB-KW"/>
</dbReference>
<accession>A0A926JVW0</accession>
<dbReference type="PANTHER" id="PTHR30349:SF64">
    <property type="entry name" value="PROPHAGE INTEGRASE INTD-RELATED"/>
    <property type="match status" value="1"/>
</dbReference>
<dbReference type="InterPro" id="IPR025269">
    <property type="entry name" value="SAM-like_dom"/>
</dbReference>
<keyword evidence="2" id="KW-0229">DNA integration</keyword>
<dbReference type="InterPro" id="IPR010998">
    <property type="entry name" value="Integrase_recombinase_N"/>
</dbReference>
<keyword evidence="9" id="KW-1185">Reference proteome</keyword>
<sequence>MLANRLKILFVISKSRINKKGHSPLYCRITYREKRRQFAVGLFVPLRNWNSKLQKTEPPNEENDFINTQLSLVKSKINQAFLFLQVNEPDFSVDDLYRQYKGERLSKDVRVAECFREHNARIEKLVGKDLKQVTYNKYEESKGHLEDFIWWKYKTRDVPLNKLKYSFIEDYEYYLKTEKNLQQSTINKAIQRFRKVIRYAVAQDYMDKDPFMLYKAKRVKKEVVYLTTQELQKLEQHEFEIPRLAQIRDMFVFCCYTGLGFNEMANLEPEHIVKGFDGNLWIQDSRKKTGKAISVPLLPPAIRIMERYSGDTKILPGITNQKFNAYLKEIADLVGIKKHLTHHIARKTFATTVLLYNDVSMEVVSELLGHSKMQITQEHYGKVVQKKVSEEMRKLSKKIDK</sequence>
<evidence type="ECO:0000313" key="9">
    <source>
        <dbReference type="Proteomes" id="UP000653730"/>
    </source>
</evidence>
<protein>
    <submittedName>
        <fullName evidence="8">Site-specific integrase</fullName>
    </submittedName>
</protein>
<dbReference type="Pfam" id="PF00589">
    <property type="entry name" value="Phage_integrase"/>
    <property type="match status" value="1"/>
</dbReference>
<dbReference type="EMBL" id="JACVDC010000101">
    <property type="protein sequence ID" value="MBC9798284.1"/>
    <property type="molecule type" value="Genomic_DNA"/>
</dbReference>
<dbReference type="PROSITE" id="PS51898">
    <property type="entry name" value="TYR_RECOMBINASE"/>
    <property type="match status" value="1"/>
</dbReference>
<dbReference type="InterPro" id="IPR002104">
    <property type="entry name" value="Integrase_catalytic"/>
</dbReference>
<evidence type="ECO:0000256" key="4">
    <source>
        <dbReference type="ARBA" id="ARBA00023172"/>
    </source>
</evidence>
<keyword evidence="4" id="KW-0233">DNA recombination</keyword>
<dbReference type="Pfam" id="PF13102">
    <property type="entry name" value="Phage_int_SAM_5"/>
    <property type="match status" value="1"/>
</dbReference>
<comment type="similarity">
    <text evidence="1">Belongs to the 'phage' integrase family.</text>
</comment>
<feature type="domain" description="Tyr recombinase" evidence="6">
    <location>
        <begin position="221"/>
        <end position="393"/>
    </location>
</feature>
<evidence type="ECO:0000256" key="2">
    <source>
        <dbReference type="ARBA" id="ARBA00022908"/>
    </source>
</evidence>
<dbReference type="AlphaFoldDB" id="A0A926JVW0"/>
<name>A0A926JVW0_9FLAO</name>
<dbReference type="Pfam" id="PF17293">
    <property type="entry name" value="Arm-DNA-bind_5"/>
    <property type="match status" value="1"/>
</dbReference>
<feature type="domain" description="Core-binding (CB)" evidence="7">
    <location>
        <begin position="113"/>
        <end position="201"/>
    </location>
</feature>
<dbReference type="Proteomes" id="UP000653730">
    <property type="component" value="Unassembled WGS sequence"/>
</dbReference>
<dbReference type="Gene3D" id="1.10.150.130">
    <property type="match status" value="1"/>
</dbReference>
<comment type="caution">
    <text evidence="8">The sequence shown here is derived from an EMBL/GenBank/DDBJ whole genome shotgun (WGS) entry which is preliminary data.</text>
</comment>
<dbReference type="InterPro" id="IPR035386">
    <property type="entry name" value="Arm-DNA-bind_5"/>
</dbReference>
<evidence type="ECO:0000259" key="7">
    <source>
        <dbReference type="PROSITE" id="PS51900"/>
    </source>
</evidence>
<dbReference type="CDD" id="cd01185">
    <property type="entry name" value="INTN1_C_like"/>
    <property type="match status" value="1"/>
</dbReference>
<dbReference type="InterPro" id="IPR050090">
    <property type="entry name" value="Tyrosine_recombinase_XerCD"/>
</dbReference>
<dbReference type="InterPro" id="IPR013762">
    <property type="entry name" value="Integrase-like_cat_sf"/>
</dbReference>
<dbReference type="GO" id="GO:0003677">
    <property type="term" value="F:DNA binding"/>
    <property type="evidence" value="ECO:0007669"/>
    <property type="project" value="UniProtKB-UniRule"/>
</dbReference>
<reference evidence="8 9" key="1">
    <citation type="submission" date="2020-09" db="EMBL/GenBank/DDBJ databases">
        <title>Sinomicrobium weinanense sp. nov., a halophilic bacteria isolated from saline-alkali soil.</title>
        <authorList>
            <person name="Wu P."/>
            <person name="Ren H."/>
            <person name="Mei Y."/>
            <person name="Liang Y."/>
            <person name="Chen Z."/>
        </authorList>
    </citation>
    <scope>NUCLEOTIDE SEQUENCE [LARGE SCALE GENOMIC DNA]</scope>
    <source>
        <strain evidence="8 9">FJxs</strain>
    </source>
</reference>
<dbReference type="PROSITE" id="PS51900">
    <property type="entry name" value="CB"/>
    <property type="match status" value="1"/>
</dbReference>
<dbReference type="InterPro" id="IPR011010">
    <property type="entry name" value="DNA_brk_join_enz"/>
</dbReference>
<gene>
    <name evidence="8" type="ORF">IBL28_20110</name>
</gene>
<evidence type="ECO:0000313" key="8">
    <source>
        <dbReference type="EMBL" id="MBC9798284.1"/>
    </source>
</evidence>
<dbReference type="PANTHER" id="PTHR30349">
    <property type="entry name" value="PHAGE INTEGRASE-RELATED"/>
    <property type="match status" value="1"/>
</dbReference>
<proteinExistence type="inferred from homology"/>
<dbReference type="InterPro" id="IPR044068">
    <property type="entry name" value="CB"/>
</dbReference>
<dbReference type="SUPFAM" id="SSF56349">
    <property type="entry name" value="DNA breaking-rejoining enzymes"/>
    <property type="match status" value="1"/>
</dbReference>
<evidence type="ECO:0000256" key="5">
    <source>
        <dbReference type="PROSITE-ProRule" id="PRU01248"/>
    </source>
</evidence>
<keyword evidence="3 5" id="KW-0238">DNA-binding</keyword>
<evidence type="ECO:0000256" key="1">
    <source>
        <dbReference type="ARBA" id="ARBA00008857"/>
    </source>
</evidence>